<dbReference type="PANTHER" id="PTHR14226">
    <property type="entry name" value="NEUROPATHY TARGET ESTERASE/SWISS CHEESE D.MELANOGASTER"/>
    <property type="match status" value="1"/>
</dbReference>
<dbReference type="InterPro" id="IPR016035">
    <property type="entry name" value="Acyl_Trfase/lysoPLipase"/>
</dbReference>
<evidence type="ECO:0000256" key="1">
    <source>
        <dbReference type="ARBA" id="ARBA00004370"/>
    </source>
</evidence>
<reference evidence="10" key="1">
    <citation type="submission" date="2016-10" db="EMBL/GenBank/DDBJ databases">
        <authorList>
            <person name="Varghese N."/>
            <person name="Submissions S."/>
        </authorList>
    </citation>
    <scope>NUCLEOTIDE SEQUENCE [LARGE SCALE GENOMIC DNA]</scope>
    <source>
        <strain evidence="10">CGMCC 1.6489</strain>
    </source>
</reference>
<keyword evidence="10" id="KW-1185">Reference proteome</keyword>
<evidence type="ECO:0000313" key="9">
    <source>
        <dbReference type="EMBL" id="SET55771.1"/>
    </source>
</evidence>
<dbReference type="PANTHER" id="PTHR14226:SF29">
    <property type="entry name" value="NEUROPATHY TARGET ESTERASE SWS"/>
    <property type="match status" value="1"/>
</dbReference>
<evidence type="ECO:0000256" key="3">
    <source>
        <dbReference type="ARBA" id="ARBA00022963"/>
    </source>
</evidence>
<organism evidence="9 10">
    <name type="scientific">Marinobacter segnicrescens</name>
    <dbReference type="NCBI Taxonomy" id="430453"/>
    <lineage>
        <taxon>Bacteria</taxon>
        <taxon>Pseudomonadati</taxon>
        <taxon>Pseudomonadota</taxon>
        <taxon>Gammaproteobacteria</taxon>
        <taxon>Pseudomonadales</taxon>
        <taxon>Marinobacteraceae</taxon>
        <taxon>Marinobacter</taxon>
    </lineage>
</organism>
<dbReference type="Pfam" id="PF01734">
    <property type="entry name" value="Patatin"/>
    <property type="match status" value="1"/>
</dbReference>
<keyword evidence="2 6" id="KW-0378">Hydrolase</keyword>
<dbReference type="Pfam" id="PF07244">
    <property type="entry name" value="POTRA"/>
    <property type="match status" value="1"/>
</dbReference>
<dbReference type="EMBL" id="FOHZ01000012">
    <property type="protein sequence ID" value="SET55771.1"/>
    <property type="molecule type" value="Genomic_DNA"/>
</dbReference>
<dbReference type="Gene3D" id="2.40.160.50">
    <property type="entry name" value="membrane protein fhac: a member of the omp85/tpsb transporter family"/>
    <property type="match status" value="1"/>
</dbReference>
<keyword evidence="4 6" id="KW-0443">Lipid metabolism</keyword>
<feature type="short sequence motif" description="DGA/G" evidence="6">
    <location>
        <begin position="229"/>
        <end position="231"/>
    </location>
</feature>
<dbReference type="PROSITE" id="PS51635">
    <property type="entry name" value="PNPLA"/>
    <property type="match status" value="1"/>
</dbReference>
<dbReference type="Gene3D" id="3.40.1090.10">
    <property type="entry name" value="Cytosolic phospholipase A2 catalytic domain"/>
    <property type="match status" value="2"/>
</dbReference>
<evidence type="ECO:0000256" key="5">
    <source>
        <dbReference type="ARBA" id="ARBA00023136"/>
    </source>
</evidence>
<keyword evidence="5" id="KW-0472">Membrane</keyword>
<evidence type="ECO:0000256" key="4">
    <source>
        <dbReference type="ARBA" id="ARBA00023098"/>
    </source>
</evidence>
<evidence type="ECO:0000256" key="6">
    <source>
        <dbReference type="PROSITE-ProRule" id="PRU01161"/>
    </source>
</evidence>
<comment type="subcellular location">
    <subcellularLocation>
        <location evidence="1">Membrane</location>
    </subcellularLocation>
</comment>
<dbReference type="InterPro" id="IPR002641">
    <property type="entry name" value="PNPLA_dom"/>
</dbReference>
<proteinExistence type="predicted"/>
<feature type="active site" description="Nucleophile" evidence="6">
    <location>
        <position position="83"/>
    </location>
</feature>
<evidence type="ECO:0000259" key="8">
    <source>
        <dbReference type="PROSITE" id="PS51779"/>
    </source>
</evidence>
<dbReference type="RefSeq" id="WP_320108773.1">
    <property type="nucleotide sequence ID" value="NZ_FOHZ01000012.1"/>
</dbReference>
<keyword evidence="3 6" id="KW-0442">Lipid degradation</keyword>
<feature type="domain" description="PNPLA" evidence="7">
    <location>
        <begin position="50"/>
        <end position="242"/>
    </location>
</feature>
<feature type="short sequence motif" description="GXGXXG" evidence="6">
    <location>
        <begin position="54"/>
        <end position="59"/>
    </location>
</feature>
<dbReference type="Gene3D" id="3.10.20.310">
    <property type="entry name" value="membrane protein fhac"/>
    <property type="match status" value="1"/>
</dbReference>
<dbReference type="AlphaFoldDB" id="A0A1I0FE21"/>
<gene>
    <name evidence="9" type="ORF">SAMN04487962_11256</name>
</gene>
<dbReference type="STRING" id="430453.SAMN04487962_11256"/>
<feature type="active site" description="Proton acceptor" evidence="6">
    <location>
        <position position="229"/>
    </location>
</feature>
<dbReference type="GO" id="GO:0019867">
    <property type="term" value="C:outer membrane"/>
    <property type="evidence" value="ECO:0007669"/>
    <property type="project" value="InterPro"/>
</dbReference>
<dbReference type="GO" id="GO:0016042">
    <property type="term" value="P:lipid catabolic process"/>
    <property type="evidence" value="ECO:0007669"/>
    <property type="project" value="UniProtKB-UniRule"/>
</dbReference>
<dbReference type="InterPro" id="IPR010827">
    <property type="entry name" value="BamA/TamA_POTRA"/>
</dbReference>
<feature type="domain" description="POTRA" evidence="8">
    <location>
        <begin position="355"/>
        <end position="426"/>
    </location>
</feature>
<evidence type="ECO:0000256" key="2">
    <source>
        <dbReference type="ARBA" id="ARBA00022801"/>
    </source>
</evidence>
<protein>
    <submittedName>
        <fullName evidence="9">NTE family protein</fullName>
    </submittedName>
</protein>
<dbReference type="CDD" id="cd07205">
    <property type="entry name" value="Pat_PNPLA6_PNPLA7_NTE1_like"/>
    <property type="match status" value="1"/>
</dbReference>
<sequence>MIHPARLPAVGPLVLAITLLMALFTAMPTHSSAHPGAPAEDGKERPVVGLVLSGGGAKGLAHVGVLRVLEEIRVPVDLVVGTSAGAAVGALYAQGMPVEAIEDRMLEMDWLSSFQDTPGRSYQPVRRKEDGWRFPAIPGLGVGLDGFRVGRGLISGQNLSLILNDLTREAALVRDFDQLPIPFRAVATDLETGEEVVLADGSLAEAIRASMSIPGVYAPVNRNGRLLVDGGVANNLPVSVARELGADVVIVVDISDEPGRGESLTQAFSVVSQLTTLMTRRSVEQQLASLQDNDVLITPDLAGLGSADFFQGAELMELGATAAREQASALNRLAADDEQWRQEMAMRTYRGFEPEVISDVIIRQDSRLADRFLRDRIRQQEGEPLNQQQLEEDLKRIYGLGYYENVSYSLSPGDHGSVLEILVREKSWGPNYLSFGLGYEENFESDTRFNVAASLRMTQLNRLGGEWQTGVQLGTQPWVRTEWFQPLDYGYRRFAVAGAEYEKDRYSIFDQDGERVAEVDVSSRHLDLAVGTELGANAELRATVERGYARVDDRIGDSPVSGDRIQQGSWNLRMVYDSLDDPFLPESGSFAGVRGRFERPALGADSEFDRTVLRLAKAGHRGDWVASGEFFASVVTRGEAGIENNVLLGGFRRLSAYGQGEVTGQDAVLGTAVLYHKFGGPIVPFFVGAGMEAGNAWEDIGGARWEDVLTSGTVFAGFDTVIGPVQAALAYNNDDRWGVYLNVGYSLRQLFD</sequence>
<evidence type="ECO:0000259" key="7">
    <source>
        <dbReference type="PROSITE" id="PS51635"/>
    </source>
</evidence>
<dbReference type="PROSITE" id="PS51779">
    <property type="entry name" value="POTRA"/>
    <property type="match status" value="1"/>
</dbReference>
<dbReference type="Proteomes" id="UP000198762">
    <property type="component" value="Unassembled WGS sequence"/>
</dbReference>
<dbReference type="InterPro" id="IPR050301">
    <property type="entry name" value="NTE"/>
</dbReference>
<dbReference type="SUPFAM" id="SSF52151">
    <property type="entry name" value="FabD/lysophospholipase-like"/>
    <property type="match status" value="1"/>
</dbReference>
<evidence type="ECO:0000313" key="10">
    <source>
        <dbReference type="Proteomes" id="UP000198762"/>
    </source>
</evidence>
<feature type="short sequence motif" description="GXSXG" evidence="6">
    <location>
        <begin position="81"/>
        <end position="85"/>
    </location>
</feature>
<dbReference type="GO" id="GO:0016787">
    <property type="term" value="F:hydrolase activity"/>
    <property type="evidence" value="ECO:0007669"/>
    <property type="project" value="UniProtKB-UniRule"/>
</dbReference>
<name>A0A1I0FE21_9GAMM</name>
<dbReference type="InterPro" id="IPR034746">
    <property type="entry name" value="POTRA"/>
</dbReference>
<accession>A0A1I0FE21</accession>